<reference evidence="2" key="1">
    <citation type="journal article" date="2019" name="Int. J. Syst. Evol. Microbiol.">
        <title>The Global Catalogue of Microorganisms (GCM) 10K type strain sequencing project: providing services to taxonomists for standard genome sequencing and annotation.</title>
        <authorList>
            <consortium name="The Broad Institute Genomics Platform"/>
            <consortium name="The Broad Institute Genome Sequencing Center for Infectious Disease"/>
            <person name="Wu L."/>
            <person name="Ma J."/>
        </authorList>
    </citation>
    <scope>NUCLEOTIDE SEQUENCE [LARGE SCALE GENOMIC DNA]</scope>
    <source>
        <strain evidence="2">CCM 8702</strain>
    </source>
</reference>
<name>A0ABQ1ZPX5_9BACL</name>
<comment type="caution">
    <text evidence="1">The sequence shown here is derived from an EMBL/GenBank/DDBJ whole genome shotgun (WGS) entry which is preliminary data.</text>
</comment>
<proteinExistence type="predicted"/>
<organism evidence="1 2">
    <name type="scientific">Saccharibacillus endophyticus</name>
    <dbReference type="NCBI Taxonomy" id="2060666"/>
    <lineage>
        <taxon>Bacteria</taxon>
        <taxon>Bacillati</taxon>
        <taxon>Bacillota</taxon>
        <taxon>Bacilli</taxon>
        <taxon>Bacillales</taxon>
        <taxon>Paenibacillaceae</taxon>
        <taxon>Saccharibacillus</taxon>
    </lineage>
</organism>
<gene>
    <name evidence="1" type="ORF">GCM10007362_07860</name>
</gene>
<dbReference type="RefSeq" id="WP_172239334.1">
    <property type="nucleotide sequence ID" value="NZ_BMDD01000001.1"/>
</dbReference>
<dbReference type="InterPro" id="IPR028956">
    <property type="entry name" value="Imm51"/>
</dbReference>
<accession>A0ABQ1ZPX5</accession>
<sequence length="116" mass="13022">MTEEAKHGMEPFKWVDHGEGKASVILSAGLYKNEVFAERADDGFEGSGYDWGSLAAVFLEEKMPHLADRVKFDPEADMFAAYSDDVEALELFVYAFKDACEDDALIRDLFSRAELD</sequence>
<evidence type="ECO:0000313" key="2">
    <source>
        <dbReference type="Proteomes" id="UP000605427"/>
    </source>
</evidence>
<dbReference type="Proteomes" id="UP000605427">
    <property type="component" value="Unassembled WGS sequence"/>
</dbReference>
<evidence type="ECO:0000313" key="1">
    <source>
        <dbReference type="EMBL" id="GGH71098.1"/>
    </source>
</evidence>
<keyword evidence="2" id="KW-1185">Reference proteome</keyword>
<protein>
    <recommendedName>
        <fullName evidence="3">Immunity protein 51 of polymorphic toxin system</fullName>
    </recommendedName>
</protein>
<evidence type="ECO:0008006" key="3">
    <source>
        <dbReference type="Google" id="ProtNLM"/>
    </source>
</evidence>
<dbReference type="EMBL" id="BMDD01000001">
    <property type="protein sequence ID" value="GGH71098.1"/>
    <property type="molecule type" value="Genomic_DNA"/>
</dbReference>
<dbReference type="Pfam" id="PF15595">
    <property type="entry name" value="Imm51"/>
    <property type="match status" value="1"/>
</dbReference>